<feature type="compositionally biased region" description="Polar residues" evidence="11">
    <location>
        <begin position="381"/>
        <end position="391"/>
    </location>
</feature>
<keyword evidence="14" id="KW-1185">Reference proteome</keyword>
<evidence type="ECO:0000256" key="7">
    <source>
        <dbReference type="ARBA" id="ARBA00022984"/>
    </source>
</evidence>
<dbReference type="InterPro" id="IPR050979">
    <property type="entry name" value="LD-transpeptidase"/>
</dbReference>
<keyword evidence="4" id="KW-0808">Transferase</keyword>
<sequence>MNISNFFPSIIYRPVIFFGLIGLLASCDDQKTTSTNATQAPPPPVKTDTTSRVQDFSLTLPVLNALFIEEGFKQQLKTELEITDEQIKQLETAAGEAVAELSEGGTNYLGSARAARKQSEDEIRRILGEEKAESLARLVAYRYAGGDIEGLFPTTPNAVPNDTRVVINAPAFRMDVFQQGKLVKTYKIGIGYPEFPLPTGMRKAESIIFNPTWTPPDEPWVKGKFQPGRKVAAGSKLNPLGVIKIPIGLPSLIHGGKDKEKLGNFASHGCVGLTNEQVQDFTTMLGQLGGSSVTAEQISNFEKQPKKTETIKLSTPVPIELRYETIVAENGSIHIFQDVYERGTNTVADLVRILQVYGVDYQKLSPAEKQSLTTALTEMNLDSNGNPIAEQSSSTDTTLASTGSTTPAKDGVAASKQQGAKTGKVTRNVTGIKELSVPIAALKGKGYPAAVMLNAGE</sequence>
<evidence type="ECO:0000256" key="11">
    <source>
        <dbReference type="SAM" id="MobiDB-lite"/>
    </source>
</evidence>
<dbReference type="AlphaFoldDB" id="A0A1T5BNM1"/>
<dbReference type="InterPro" id="IPR038063">
    <property type="entry name" value="Transpep_catalytic_dom"/>
</dbReference>
<dbReference type="CDD" id="cd16913">
    <property type="entry name" value="YkuD_like"/>
    <property type="match status" value="1"/>
</dbReference>
<dbReference type="Proteomes" id="UP000189981">
    <property type="component" value="Unassembled WGS sequence"/>
</dbReference>
<dbReference type="PANTHER" id="PTHR30582">
    <property type="entry name" value="L,D-TRANSPEPTIDASE"/>
    <property type="match status" value="1"/>
</dbReference>
<dbReference type="SUPFAM" id="SSF141523">
    <property type="entry name" value="L,D-transpeptidase catalytic domain-like"/>
    <property type="match status" value="1"/>
</dbReference>
<keyword evidence="3" id="KW-0328">Glycosyltransferase</keyword>
<feature type="coiled-coil region" evidence="10">
    <location>
        <begin position="73"/>
        <end position="100"/>
    </location>
</feature>
<name>A0A1T5BNM1_9SPHI</name>
<dbReference type="GO" id="GO:0016757">
    <property type="term" value="F:glycosyltransferase activity"/>
    <property type="evidence" value="ECO:0007669"/>
    <property type="project" value="UniProtKB-KW"/>
</dbReference>
<dbReference type="InterPro" id="IPR005490">
    <property type="entry name" value="LD_TPept_cat_dom"/>
</dbReference>
<evidence type="ECO:0000256" key="5">
    <source>
        <dbReference type="ARBA" id="ARBA00022801"/>
    </source>
</evidence>
<evidence type="ECO:0000256" key="8">
    <source>
        <dbReference type="ARBA" id="ARBA00023316"/>
    </source>
</evidence>
<evidence type="ECO:0000313" key="13">
    <source>
        <dbReference type="EMBL" id="SKB48846.1"/>
    </source>
</evidence>
<evidence type="ECO:0000256" key="9">
    <source>
        <dbReference type="PROSITE-ProRule" id="PRU01373"/>
    </source>
</evidence>
<dbReference type="EMBL" id="FUYR01000001">
    <property type="protein sequence ID" value="SKB48846.1"/>
    <property type="molecule type" value="Genomic_DNA"/>
</dbReference>
<feature type="active site" description="Nucleophile" evidence="9">
    <location>
        <position position="270"/>
    </location>
</feature>
<dbReference type="PROSITE" id="PS52029">
    <property type="entry name" value="LD_TPASE"/>
    <property type="match status" value="1"/>
</dbReference>
<evidence type="ECO:0000256" key="10">
    <source>
        <dbReference type="SAM" id="Coils"/>
    </source>
</evidence>
<dbReference type="GO" id="GO:0008360">
    <property type="term" value="P:regulation of cell shape"/>
    <property type="evidence" value="ECO:0007669"/>
    <property type="project" value="UniProtKB-UniRule"/>
</dbReference>
<evidence type="ECO:0000256" key="3">
    <source>
        <dbReference type="ARBA" id="ARBA00022676"/>
    </source>
</evidence>
<reference evidence="14" key="1">
    <citation type="submission" date="2017-02" db="EMBL/GenBank/DDBJ databases">
        <authorList>
            <person name="Varghese N."/>
            <person name="Submissions S."/>
        </authorList>
    </citation>
    <scope>NUCLEOTIDE SEQUENCE [LARGE SCALE GENOMIC DNA]</scope>
    <source>
        <strain evidence="14">DSM 22385</strain>
    </source>
</reference>
<evidence type="ECO:0000259" key="12">
    <source>
        <dbReference type="PROSITE" id="PS52029"/>
    </source>
</evidence>
<dbReference type="GO" id="GO:0018104">
    <property type="term" value="P:peptidoglycan-protein cross-linking"/>
    <property type="evidence" value="ECO:0007669"/>
    <property type="project" value="TreeGrafter"/>
</dbReference>
<dbReference type="UniPathway" id="UPA00219"/>
<comment type="pathway">
    <text evidence="1 9">Cell wall biogenesis; peptidoglycan biosynthesis.</text>
</comment>
<keyword evidence="7 9" id="KW-0573">Peptidoglycan synthesis</keyword>
<feature type="region of interest" description="Disordered" evidence="11">
    <location>
        <begin position="381"/>
        <end position="420"/>
    </location>
</feature>
<keyword evidence="5" id="KW-0378">Hydrolase</keyword>
<keyword evidence="10" id="KW-0175">Coiled coil</keyword>
<comment type="similarity">
    <text evidence="2">Belongs to the YkuD family.</text>
</comment>
<feature type="compositionally biased region" description="Low complexity" evidence="11">
    <location>
        <begin position="392"/>
        <end position="406"/>
    </location>
</feature>
<dbReference type="GO" id="GO:0071555">
    <property type="term" value="P:cell wall organization"/>
    <property type="evidence" value="ECO:0007669"/>
    <property type="project" value="UniProtKB-UniRule"/>
</dbReference>
<dbReference type="GO" id="GO:0071972">
    <property type="term" value="F:peptidoglycan L,D-transpeptidase activity"/>
    <property type="evidence" value="ECO:0007669"/>
    <property type="project" value="TreeGrafter"/>
</dbReference>
<organism evidence="13 14">
    <name type="scientific">Daejeonella lutea</name>
    <dbReference type="NCBI Taxonomy" id="572036"/>
    <lineage>
        <taxon>Bacteria</taxon>
        <taxon>Pseudomonadati</taxon>
        <taxon>Bacteroidota</taxon>
        <taxon>Sphingobacteriia</taxon>
        <taxon>Sphingobacteriales</taxon>
        <taxon>Sphingobacteriaceae</taxon>
        <taxon>Daejeonella</taxon>
    </lineage>
</organism>
<feature type="active site" description="Proton donor/acceptor" evidence="9">
    <location>
        <position position="254"/>
    </location>
</feature>
<evidence type="ECO:0000256" key="4">
    <source>
        <dbReference type="ARBA" id="ARBA00022679"/>
    </source>
</evidence>
<evidence type="ECO:0000256" key="6">
    <source>
        <dbReference type="ARBA" id="ARBA00022960"/>
    </source>
</evidence>
<dbReference type="GO" id="GO:0005576">
    <property type="term" value="C:extracellular region"/>
    <property type="evidence" value="ECO:0007669"/>
    <property type="project" value="TreeGrafter"/>
</dbReference>
<feature type="domain" description="L,D-TPase catalytic" evidence="12">
    <location>
        <begin position="163"/>
        <end position="296"/>
    </location>
</feature>
<accession>A0A1T5BNM1</accession>
<proteinExistence type="inferred from homology"/>
<dbReference type="Pfam" id="PF03734">
    <property type="entry name" value="YkuD"/>
    <property type="match status" value="1"/>
</dbReference>
<dbReference type="OrthoDB" id="9809748at2"/>
<dbReference type="PANTHER" id="PTHR30582:SF24">
    <property type="entry name" value="L,D-TRANSPEPTIDASE ERFK_SRFK-RELATED"/>
    <property type="match status" value="1"/>
</dbReference>
<keyword evidence="8 9" id="KW-0961">Cell wall biogenesis/degradation</keyword>
<evidence type="ECO:0000256" key="2">
    <source>
        <dbReference type="ARBA" id="ARBA00005992"/>
    </source>
</evidence>
<dbReference type="Gene3D" id="2.40.440.10">
    <property type="entry name" value="L,D-transpeptidase catalytic domain-like"/>
    <property type="match status" value="1"/>
</dbReference>
<dbReference type="RefSeq" id="WP_079702083.1">
    <property type="nucleotide sequence ID" value="NZ_FUYR01000001.1"/>
</dbReference>
<evidence type="ECO:0000313" key="14">
    <source>
        <dbReference type="Proteomes" id="UP000189981"/>
    </source>
</evidence>
<protein>
    <submittedName>
        <fullName evidence="13">L,D-transpeptidase catalytic domain</fullName>
    </submittedName>
</protein>
<gene>
    <name evidence="13" type="ORF">SAMN05661099_1632</name>
</gene>
<feature type="region of interest" description="Disordered" evidence="11">
    <location>
        <begin position="32"/>
        <end position="51"/>
    </location>
</feature>
<evidence type="ECO:0000256" key="1">
    <source>
        <dbReference type="ARBA" id="ARBA00004752"/>
    </source>
</evidence>
<keyword evidence="6 9" id="KW-0133">Cell shape</keyword>